<proteinExistence type="predicted"/>
<sequence>MSSPTFEPPYSTDETEVRALYQQLLDGWNKRSADAMTSPFAEDGELIGFDGSNITGRTEIASHLQQIFADHPTAAFVAKVRGVRFLSPEVAILRAVAGMVSPGQTDIEPRLNTHHTLVTVKRADKWRIVLFQNTPAQFHGRPELVQKITEELRQLLS</sequence>
<dbReference type="RefSeq" id="WP_301237617.1">
    <property type="nucleotide sequence ID" value="NZ_JANRHH010000014.1"/>
</dbReference>
<dbReference type="InterPro" id="IPR032710">
    <property type="entry name" value="NTF2-like_dom_sf"/>
</dbReference>
<accession>A0ABT8IKI6</accession>
<dbReference type="NCBIfam" id="TIGR02246">
    <property type="entry name" value="SgcJ/EcaC family oxidoreductase"/>
    <property type="match status" value="1"/>
</dbReference>
<evidence type="ECO:0000259" key="1">
    <source>
        <dbReference type="Pfam" id="PF14534"/>
    </source>
</evidence>
<organism evidence="2 3">
    <name type="scientific">Polycladomyces subterraneus</name>
    <dbReference type="NCBI Taxonomy" id="1016997"/>
    <lineage>
        <taxon>Bacteria</taxon>
        <taxon>Bacillati</taxon>
        <taxon>Bacillota</taxon>
        <taxon>Bacilli</taxon>
        <taxon>Bacillales</taxon>
        <taxon>Thermoactinomycetaceae</taxon>
        <taxon>Polycladomyces</taxon>
    </lineage>
</organism>
<dbReference type="InterPro" id="IPR027843">
    <property type="entry name" value="DUF4440"/>
</dbReference>
<reference evidence="2" key="1">
    <citation type="submission" date="2022-08" db="EMBL/GenBank/DDBJ databases">
        <title>Polycladomyces zharkentsis sp. nov., a novel thermophilic CMC and starch-degrading bacterium isolated from a geothermal spring in Kazakhstan.</title>
        <authorList>
            <person name="Mashzhan A."/>
            <person name="Kistaubaeva A."/>
            <person name="Javier-Lopez R."/>
            <person name="Birkeland N.-K."/>
        </authorList>
    </citation>
    <scope>NUCLEOTIDE SEQUENCE</scope>
    <source>
        <strain evidence="2">KSR 13</strain>
    </source>
</reference>
<dbReference type="InterPro" id="IPR011944">
    <property type="entry name" value="Steroid_delta5-4_isomerase"/>
</dbReference>
<feature type="domain" description="DUF4440" evidence="1">
    <location>
        <begin position="17"/>
        <end position="128"/>
    </location>
</feature>
<dbReference type="Pfam" id="PF14534">
    <property type="entry name" value="DUF4440"/>
    <property type="match status" value="1"/>
</dbReference>
<dbReference type="EMBL" id="JANRHH010000014">
    <property type="protein sequence ID" value="MDN4592907.1"/>
    <property type="molecule type" value="Genomic_DNA"/>
</dbReference>
<dbReference type="SUPFAM" id="SSF54427">
    <property type="entry name" value="NTF2-like"/>
    <property type="match status" value="1"/>
</dbReference>
<name>A0ABT8IKI6_9BACL</name>
<evidence type="ECO:0000313" key="2">
    <source>
        <dbReference type="EMBL" id="MDN4592907.1"/>
    </source>
</evidence>
<keyword evidence="3" id="KW-1185">Reference proteome</keyword>
<evidence type="ECO:0000313" key="3">
    <source>
        <dbReference type="Proteomes" id="UP001174196"/>
    </source>
</evidence>
<comment type="caution">
    <text evidence="2">The sequence shown here is derived from an EMBL/GenBank/DDBJ whole genome shotgun (WGS) entry which is preliminary data.</text>
</comment>
<protein>
    <submittedName>
        <fullName evidence="2">SgcJ/EcaC family oxidoreductase</fullName>
    </submittedName>
</protein>
<gene>
    <name evidence="2" type="ORF">NWF35_03070</name>
</gene>
<dbReference type="Gene3D" id="3.10.450.50">
    <property type="match status" value="1"/>
</dbReference>
<dbReference type="Proteomes" id="UP001174196">
    <property type="component" value="Unassembled WGS sequence"/>
</dbReference>